<evidence type="ECO:0000313" key="2">
    <source>
        <dbReference type="EMBL" id="WIA16686.1"/>
    </source>
</evidence>
<dbReference type="PANTHER" id="PTHR39113:SF1">
    <property type="entry name" value="MEMBRANE LIPOPROTEIN"/>
    <property type="match status" value="1"/>
</dbReference>
<proteinExistence type="predicted"/>
<accession>A0ABY8U8B0</accession>
<evidence type="ECO:0000313" key="3">
    <source>
        <dbReference type="Proteomes" id="UP001244341"/>
    </source>
</evidence>
<feature type="transmembrane region" description="Helical" evidence="1">
    <location>
        <begin position="45"/>
        <end position="66"/>
    </location>
</feature>
<feature type="transmembrane region" description="Helical" evidence="1">
    <location>
        <begin position="129"/>
        <end position="152"/>
    </location>
</feature>
<gene>
    <name evidence="2" type="ORF">OEZ85_013344</name>
</gene>
<reference evidence="2 3" key="1">
    <citation type="submission" date="2023-05" db="EMBL/GenBank/DDBJ databases">
        <title>A 100% complete, gapless, phased diploid assembly of the Scenedesmus obliquus UTEX 3031 genome.</title>
        <authorList>
            <person name="Biondi T.C."/>
            <person name="Hanschen E.R."/>
            <person name="Kwon T."/>
            <person name="Eng W."/>
            <person name="Kruse C.P.S."/>
            <person name="Koehler S.I."/>
            <person name="Kunde Y."/>
            <person name="Gleasner C.D."/>
            <person name="You Mak K.T."/>
            <person name="Polle J."/>
            <person name="Hovde B.T."/>
            <person name="Starkenburg S.R."/>
        </authorList>
    </citation>
    <scope>NUCLEOTIDE SEQUENCE [LARGE SCALE GENOMIC DNA]</scope>
    <source>
        <strain evidence="2 3">DOE0152z</strain>
    </source>
</reference>
<keyword evidence="1" id="KW-0472">Membrane</keyword>
<keyword evidence="3" id="KW-1185">Reference proteome</keyword>
<sequence>MAKRRCTNCGRSAGTMMRVLVSFNFLAALCLLIFGCTVERPINSFPPVAMILLAILSVVSAVSGLVGGHKWACCLDAFLVLHGINTLCQLILVVVLFTGFQGVVDAIDPKETGRYNRAQVVEVLKAAKWIMLLFMLCEVVALVLSLLLRFVFEDTAAQYDNFDTNNLQEKSQSMQQLRVDVEAGGNRYSSTNNSVYGKLRSKMASKYGSFTHGIKWKKSWFGL</sequence>
<dbReference type="EMBL" id="CP126214">
    <property type="protein sequence ID" value="WIA16686.1"/>
    <property type="molecule type" value="Genomic_DNA"/>
</dbReference>
<dbReference type="PANTHER" id="PTHR39113">
    <property type="entry name" value="MEMBRANE LIPOPROTEIN-RELATED"/>
    <property type="match status" value="1"/>
</dbReference>
<feature type="transmembrane region" description="Helical" evidence="1">
    <location>
        <begin position="78"/>
        <end position="100"/>
    </location>
</feature>
<protein>
    <submittedName>
        <fullName evidence="2">Uncharacterized protein</fullName>
    </submittedName>
</protein>
<organism evidence="2 3">
    <name type="scientific">Tetradesmus obliquus</name>
    <name type="common">Green alga</name>
    <name type="synonym">Acutodesmus obliquus</name>
    <dbReference type="NCBI Taxonomy" id="3088"/>
    <lineage>
        <taxon>Eukaryota</taxon>
        <taxon>Viridiplantae</taxon>
        <taxon>Chlorophyta</taxon>
        <taxon>core chlorophytes</taxon>
        <taxon>Chlorophyceae</taxon>
        <taxon>CS clade</taxon>
        <taxon>Sphaeropleales</taxon>
        <taxon>Scenedesmaceae</taxon>
        <taxon>Tetradesmus</taxon>
    </lineage>
</organism>
<name>A0ABY8U8B0_TETOB</name>
<dbReference type="Proteomes" id="UP001244341">
    <property type="component" value="Chromosome 7b"/>
</dbReference>
<keyword evidence="1" id="KW-1133">Transmembrane helix</keyword>
<evidence type="ECO:0000256" key="1">
    <source>
        <dbReference type="SAM" id="Phobius"/>
    </source>
</evidence>
<keyword evidence="1" id="KW-0812">Transmembrane</keyword>